<feature type="region of interest" description="Disordered" evidence="1">
    <location>
        <begin position="440"/>
        <end position="470"/>
    </location>
</feature>
<dbReference type="GO" id="GO:0033698">
    <property type="term" value="C:Rpd3L complex"/>
    <property type="evidence" value="ECO:0007669"/>
    <property type="project" value="TreeGrafter"/>
</dbReference>
<sequence length="470" mass="51871">MASQQVLFGETIAAMKKAIKRTAYESDSDDEIQHYTNRGNKLKKRALFAHQGQLIPPSGPEVYRQNIEYAGQTRLIINQNPPILDDEGFELDSDDDADDQRVQDAITYASEMNPYASIHLEQLLAPLTAATDLPTHPTLSKPFTSETLTGLVRQACEVVRKENQSLWRTRHLFTRLMGDHTWAPCGLMIGPNDVDLFTDAIFERNEAETGDNEQHQSNESTREKSPRGAATGDEGVANDKAVLPNADANANGTSGQVEDAEHTEPSGGEVSRLKETEPTPKVNGLAASTEKSSATAPLETPVTANNAQSGEEGENGGDVEMRQDEPGEHQDAAANSATAKEDQAASEPDDRFIHPIFLPPANAHPDKGGLSEAEAEEMRRLVALYVQKQEEVCRGAHKLHEGLLRAERLRQTVLKWSKFEAHAGPNRDLSDGEDWYDKEEWGLTEDLKKGQDEEEEDNTATATKKTRNRR</sequence>
<dbReference type="AlphaFoldDB" id="A0A8K0X2H1"/>
<dbReference type="EMBL" id="JAGPXD010000004">
    <property type="protein sequence ID" value="KAH7357757.1"/>
    <property type="molecule type" value="Genomic_DNA"/>
</dbReference>
<accession>A0A8K0X2H1</accession>
<dbReference type="GO" id="GO:0005829">
    <property type="term" value="C:cytosol"/>
    <property type="evidence" value="ECO:0007669"/>
    <property type="project" value="TreeGrafter"/>
</dbReference>
<dbReference type="Pfam" id="PF08595">
    <property type="entry name" value="RXT2_N"/>
    <property type="match status" value="1"/>
</dbReference>
<reference evidence="3" key="1">
    <citation type="journal article" date="2021" name="Nat. Commun.">
        <title>Genetic determinants of endophytism in the Arabidopsis root mycobiome.</title>
        <authorList>
            <person name="Mesny F."/>
            <person name="Miyauchi S."/>
            <person name="Thiergart T."/>
            <person name="Pickel B."/>
            <person name="Atanasova L."/>
            <person name="Karlsson M."/>
            <person name="Huettel B."/>
            <person name="Barry K.W."/>
            <person name="Haridas S."/>
            <person name="Chen C."/>
            <person name="Bauer D."/>
            <person name="Andreopoulos W."/>
            <person name="Pangilinan J."/>
            <person name="LaButti K."/>
            <person name="Riley R."/>
            <person name="Lipzen A."/>
            <person name="Clum A."/>
            <person name="Drula E."/>
            <person name="Henrissat B."/>
            <person name="Kohler A."/>
            <person name="Grigoriev I.V."/>
            <person name="Martin F.M."/>
            <person name="Hacquard S."/>
        </authorList>
    </citation>
    <scope>NUCLEOTIDE SEQUENCE</scope>
    <source>
        <strain evidence="3">MPI-CAGE-AT-0016</strain>
    </source>
</reference>
<evidence type="ECO:0000259" key="2">
    <source>
        <dbReference type="Pfam" id="PF08595"/>
    </source>
</evidence>
<feature type="domain" description="Transcriptional regulatory protein RXT2 N-terminal" evidence="2">
    <location>
        <begin position="36"/>
        <end position="179"/>
    </location>
</feature>
<organism evidence="3 4">
    <name type="scientific">Plectosphaerella cucumerina</name>
    <dbReference type="NCBI Taxonomy" id="40658"/>
    <lineage>
        <taxon>Eukaryota</taxon>
        <taxon>Fungi</taxon>
        <taxon>Dikarya</taxon>
        <taxon>Ascomycota</taxon>
        <taxon>Pezizomycotina</taxon>
        <taxon>Sordariomycetes</taxon>
        <taxon>Hypocreomycetidae</taxon>
        <taxon>Glomerellales</taxon>
        <taxon>Plectosphaerellaceae</taxon>
        <taxon>Plectosphaerella</taxon>
    </lineage>
</organism>
<feature type="region of interest" description="Disordered" evidence="1">
    <location>
        <begin position="206"/>
        <end position="373"/>
    </location>
</feature>
<name>A0A8K0X2H1_9PEZI</name>
<dbReference type="Proteomes" id="UP000813385">
    <property type="component" value="Unassembled WGS sequence"/>
</dbReference>
<dbReference type="InterPro" id="IPR039602">
    <property type="entry name" value="Rxt2"/>
</dbReference>
<feature type="compositionally biased region" description="Basic and acidic residues" evidence="1">
    <location>
        <begin position="206"/>
        <end position="226"/>
    </location>
</feature>
<keyword evidence="4" id="KW-1185">Reference proteome</keyword>
<feature type="compositionally biased region" description="Basic and acidic residues" evidence="1">
    <location>
        <begin position="440"/>
        <end position="451"/>
    </location>
</feature>
<comment type="caution">
    <text evidence="3">The sequence shown here is derived from an EMBL/GenBank/DDBJ whole genome shotgun (WGS) entry which is preliminary data.</text>
</comment>
<feature type="compositionally biased region" description="Basic and acidic residues" evidence="1">
    <location>
        <begin position="319"/>
        <end position="331"/>
    </location>
</feature>
<evidence type="ECO:0000313" key="4">
    <source>
        <dbReference type="Proteomes" id="UP000813385"/>
    </source>
</evidence>
<dbReference type="InterPro" id="IPR013904">
    <property type="entry name" value="RXT2_N"/>
</dbReference>
<protein>
    <submittedName>
        <fullName evidence="3">RXT2-like protein</fullName>
    </submittedName>
</protein>
<dbReference type="PANTHER" id="PTHR28232">
    <property type="entry name" value="TRANSCRIPTIONAL REGULATORY PROTEIN RXT2"/>
    <property type="match status" value="1"/>
</dbReference>
<dbReference type="OrthoDB" id="2405722at2759"/>
<proteinExistence type="predicted"/>
<evidence type="ECO:0000313" key="3">
    <source>
        <dbReference type="EMBL" id="KAH7357757.1"/>
    </source>
</evidence>
<feature type="compositionally biased region" description="Basic and acidic residues" evidence="1">
    <location>
        <begin position="339"/>
        <end position="353"/>
    </location>
</feature>
<gene>
    <name evidence="3" type="ORF">B0T11DRAFT_283058</name>
</gene>
<evidence type="ECO:0000256" key="1">
    <source>
        <dbReference type="SAM" id="MobiDB-lite"/>
    </source>
</evidence>
<dbReference type="PANTHER" id="PTHR28232:SF1">
    <property type="entry name" value="TRANSCRIPTIONAL REGULATORY PROTEIN RXT2"/>
    <property type="match status" value="1"/>
</dbReference>